<evidence type="ECO:0000256" key="3">
    <source>
        <dbReference type="SAM" id="Phobius"/>
    </source>
</evidence>
<feature type="transmembrane region" description="Helical" evidence="3">
    <location>
        <begin position="487"/>
        <end position="508"/>
    </location>
</feature>
<sequence>MALATGLLLLALALSTSCHHTVDVSARQQSSTYSSQNFVRRAFHGTVVIGNTLYIDGGEEVILVDGVKSLRPPVNKTLSIDLSTSWSNSTPPAVRVIDKDSSCPSLNLVTLWANPASNTFYAYGGELSYLVPYIDGSTIPQESFWAFTVDGNGGGGWHQLDVSSDPTWSTLTRTGGGLGAAGPNAGYNLGGYADSRTSQKTNIDGFVPIPGIQSYNYTSGAWSNNSALGYSKFGTAQLGGMVHVPTWGPAGILVVIGGQTSPLDKWGDDTTMVPLSNISVFEPQSQTWYHQIATGDIPSNRDRFCLVGVQGGDNSTYEIFLYGGHVGGGVYGGGNQSGPVVQANEGLDQVYVLSLPGFVWIQANYTSKDPRAFQKCHVVGGRQLLSVGGINSSFVSLYGAFNDTDPYPHGLKVFDMTEMKWTETFNASAAAYVPPDVVTTYYKDHGKYPSKWTDTRLQNLIDHSSSPSPSPSPPAEPPTPRKSRAPAAVGGTIGGIAVLILITGAIWIRHRNSERSNRSSMYEADARMAAPVHELAPVRKPAEMGTGYLPFELVGSPVEMKESKSPI</sequence>
<keyword evidence="3" id="KW-0472">Membrane</keyword>
<keyword evidence="1" id="KW-0677">Repeat</keyword>
<dbReference type="PANTHER" id="PTHR47435">
    <property type="entry name" value="KELCH REPEAT PROTEIN (AFU_ORTHOLOGUE AFUA_5G12780)"/>
    <property type="match status" value="1"/>
</dbReference>
<accession>A0A9P8RRX6</accession>
<keyword evidence="3" id="KW-1133">Transmembrane helix</keyword>
<dbReference type="PANTHER" id="PTHR47435:SF4">
    <property type="entry name" value="KELCH REPEAT PROTEIN (AFU_ORTHOLOGUE AFUA_5G12780)"/>
    <property type="match status" value="1"/>
</dbReference>
<protein>
    <recommendedName>
        <fullName evidence="7">Kelch repeat protein</fullName>
    </recommendedName>
</protein>
<feature type="chain" id="PRO_5040270924" description="Kelch repeat protein" evidence="4">
    <location>
        <begin position="19"/>
        <end position="567"/>
    </location>
</feature>
<proteinExistence type="predicted"/>
<feature type="region of interest" description="Disordered" evidence="2">
    <location>
        <begin position="460"/>
        <end position="488"/>
    </location>
</feature>
<comment type="caution">
    <text evidence="5">The sequence shown here is derived from an EMBL/GenBank/DDBJ whole genome shotgun (WGS) entry which is preliminary data.</text>
</comment>
<gene>
    <name evidence="5" type="ORF">GP486_002194</name>
</gene>
<evidence type="ECO:0000256" key="2">
    <source>
        <dbReference type="SAM" id="MobiDB-lite"/>
    </source>
</evidence>
<feature type="signal peptide" evidence="4">
    <location>
        <begin position="1"/>
        <end position="18"/>
    </location>
</feature>
<dbReference type="EMBL" id="JAGHQM010000232">
    <property type="protein sequence ID" value="KAH0563239.1"/>
    <property type="molecule type" value="Genomic_DNA"/>
</dbReference>
<feature type="compositionally biased region" description="Pro residues" evidence="2">
    <location>
        <begin position="468"/>
        <end position="480"/>
    </location>
</feature>
<dbReference type="Proteomes" id="UP000750711">
    <property type="component" value="Unassembled WGS sequence"/>
</dbReference>
<keyword evidence="6" id="KW-1185">Reference proteome</keyword>
<evidence type="ECO:0000256" key="4">
    <source>
        <dbReference type="SAM" id="SignalP"/>
    </source>
</evidence>
<keyword evidence="3" id="KW-0812">Transmembrane</keyword>
<organism evidence="5 6">
    <name type="scientific">Trichoglossum hirsutum</name>
    <dbReference type="NCBI Taxonomy" id="265104"/>
    <lineage>
        <taxon>Eukaryota</taxon>
        <taxon>Fungi</taxon>
        <taxon>Dikarya</taxon>
        <taxon>Ascomycota</taxon>
        <taxon>Pezizomycotina</taxon>
        <taxon>Geoglossomycetes</taxon>
        <taxon>Geoglossales</taxon>
        <taxon>Geoglossaceae</taxon>
        <taxon>Trichoglossum</taxon>
    </lineage>
</organism>
<evidence type="ECO:0000256" key="1">
    <source>
        <dbReference type="ARBA" id="ARBA00022737"/>
    </source>
</evidence>
<name>A0A9P8RRX6_9PEZI</name>
<dbReference type="SUPFAM" id="SSF50965">
    <property type="entry name" value="Galactose oxidase, central domain"/>
    <property type="match status" value="1"/>
</dbReference>
<dbReference type="InterPro" id="IPR011043">
    <property type="entry name" value="Gal_Oxase/kelch_b-propeller"/>
</dbReference>
<evidence type="ECO:0008006" key="7">
    <source>
        <dbReference type="Google" id="ProtNLM"/>
    </source>
</evidence>
<dbReference type="AlphaFoldDB" id="A0A9P8RRX6"/>
<evidence type="ECO:0000313" key="6">
    <source>
        <dbReference type="Proteomes" id="UP000750711"/>
    </source>
</evidence>
<keyword evidence="4" id="KW-0732">Signal</keyword>
<reference evidence="5" key="1">
    <citation type="submission" date="2021-03" db="EMBL/GenBank/DDBJ databases">
        <title>Comparative genomics and phylogenomic investigation of the class Geoglossomycetes provide insights into ecological specialization and systematics.</title>
        <authorList>
            <person name="Melie T."/>
            <person name="Pirro S."/>
            <person name="Miller A.N."/>
            <person name="Quandt A."/>
        </authorList>
    </citation>
    <scope>NUCLEOTIDE SEQUENCE</scope>
    <source>
        <strain evidence="5">CAQ_001_2017</strain>
    </source>
</reference>
<evidence type="ECO:0000313" key="5">
    <source>
        <dbReference type="EMBL" id="KAH0563239.1"/>
    </source>
</evidence>